<evidence type="ECO:0000256" key="3">
    <source>
        <dbReference type="ARBA" id="ARBA00022691"/>
    </source>
</evidence>
<dbReference type="InterPro" id="IPR054728">
    <property type="entry name" value="RsmB-like_ferredoxin"/>
</dbReference>
<feature type="active site" description="Nucleophile" evidence="5">
    <location>
        <position position="362"/>
    </location>
</feature>
<name>A0A1G9T8B1_9PROT</name>
<dbReference type="AlphaFoldDB" id="A0A1G9T8B1"/>
<feature type="domain" description="SAM-dependent MTase RsmB/NOP-type" evidence="6">
    <location>
        <begin position="144"/>
        <end position="436"/>
    </location>
</feature>
<evidence type="ECO:0000313" key="7">
    <source>
        <dbReference type="EMBL" id="SDM43888.1"/>
    </source>
</evidence>
<proteinExistence type="inferred from homology"/>
<dbReference type="SUPFAM" id="SSF53335">
    <property type="entry name" value="S-adenosyl-L-methionine-dependent methyltransferases"/>
    <property type="match status" value="1"/>
</dbReference>
<dbReference type="InterPro" id="IPR029063">
    <property type="entry name" value="SAM-dependent_MTases_sf"/>
</dbReference>
<keyword evidence="3 5" id="KW-0949">S-adenosyl-L-methionine</keyword>
<organism evidence="7 8">
    <name type="scientific">Maricaulis salignorans</name>
    <dbReference type="NCBI Taxonomy" id="144026"/>
    <lineage>
        <taxon>Bacteria</taxon>
        <taxon>Pseudomonadati</taxon>
        <taxon>Pseudomonadota</taxon>
        <taxon>Alphaproteobacteria</taxon>
        <taxon>Maricaulales</taxon>
        <taxon>Maricaulaceae</taxon>
        <taxon>Maricaulis</taxon>
    </lineage>
</organism>
<dbReference type="CDD" id="cd02440">
    <property type="entry name" value="AdoMet_MTases"/>
    <property type="match status" value="1"/>
</dbReference>
<keyword evidence="4 5" id="KW-0694">RNA-binding</keyword>
<dbReference type="InterPro" id="IPR049560">
    <property type="entry name" value="MeTrfase_RsmB-F_NOP2_cat"/>
</dbReference>
<reference evidence="7 8" key="1">
    <citation type="submission" date="2016-10" db="EMBL/GenBank/DDBJ databases">
        <authorList>
            <person name="de Groot N.N."/>
        </authorList>
    </citation>
    <scope>NUCLEOTIDE SEQUENCE [LARGE SCALE GENOMIC DNA]</scope>
    <source>
        <strain evidence="7 8">DSM 16077</strain>
    </source>
</reference>
<evidence type="ECO:0000256" key="1">
    <source>
        <dbReference type="ARBA" id="ARBA00022603"/>
    </source>
</evidence>
<evidence type="ECO:0000259" key="6">
    <source>
        <dbReference type="PROSITE" id="PS51686"/>
    </source>
</evidence>
<keyword evidence="1 5" id="KW-0489">Methyltransferase</keyword>
<dbReference type="PANTHER" id="PTHR22807:SF53">
    <property type="entry name" value="RIBOSOMAL RNA SMALL SUBUNIT METHYLTRANSFERASE B-RELATED"/>
    <property type="match status" value="1"/>
</dbReference>
<dbReference type="Pfam" id="PF22458">
    <property type="entry name" value="RsmF-B_ferredox"/>
    <property type="match status" value="1"/>
</dbReference>
<dbReference type="PROSITE" id="PS51686">
    <property type="entry name" value="SAM_MT_RSMB_NOP"/>
    <property type="match status" value="1"/>
</dbReference>
<feature type="binding site" evidence="5">
    <location>
        <position position="309"/>
    </location>
    <ligand>
        <name>S-adenosyl-L-methionine</name>
        <dbReference type="ChEBI" id="CHEBI:59789"/>
    </ligand>
</feature>
<dbReference type="PANTHER" id="PTHR22807">
    <property type="entry name" value="NOP2 YEAST -RELATED NOL1/NOP2/FMU SUN DOMAIN-CONTAINING"/>
    <property type="match status" value="1"/>
</dbReference>
<dbReference type="GO" id="GO:0008173">
    <property type="term" value="F:RNA methyltransferase activity"/>
    <property type="evidence" value="ECO:0007669"/>
    <property type="project" value="InterPro"/>
</dbReference>
<dbReference type="PRINTS" id="PR02008">
    <property type="entry name" value="RCMTFAMILY"/>
</dbReference>
<protein>
    <submittedName>
        <fullName evidence="7">16S rRNA (Cytosine967-C5)-methyltransferase</fullName>
    </submittedName>
</protein>
<dbReference type="InterPro" id="IPR001678">
    <property type="entry name" value="MeTrfase_RsmB-F_NOP2_dom"/>
</dbReference>
<feature type="binding site" evidence="5">
    <location>
        <position position="264"/>
    </location>
    <ligand>
        <name>S-adenosyl-L-methionine</name>
        <dbReference type="ChEBI" id="CHEBI:59789"/>
    </ligand>
</feature>
<dbReference type="InterPro" id="IPR023267">
    <property type="entry name" value="RCMT"/>
</dbReference>
<keyword evidence="2 5" id="KW-0808">Transferase</keyword>
<comment type="caution">
    <text evidence="5">Lacks conserved residue(s) required for the propagation of feature annotation.</text>
</comment>
<gene>
    <name evidence="7" type="ORF">SAMN04488568_11167</name>
</gene>
<evidence type="ECO:0000313" key="8">
    <source>
        <dbReference type="Proteomes" id="UP000199759"/>
    </source>
</evidence>
<accession>A0A1G9T8B1</accession>
<dbReference type="GO" id="GO:0001510">
    <property type="term" value="P:RNA methylation"/>
    <property type="evidence" value="ECO:0007669"/>
    <property type="project" value="InterPro"/>
</dbReference>
<evidence type="ECO:0000256" key="5">
    <source>
        <dbReference type="PROSITE-ProRule" id="PRU01023"/>
    </source>
</evidence>
<dbReference type="OrthoDB" id="9810297at2"/>
<keyword evidence="8" id="KW-1185">Reference proteome</keyword>
<dbReference type="EMBL" id="FNHG01000011">
    <property type="protein sequence ID" value="SDM43888.1"/>
    <property type="molecule type" value="Genomic_DNA"/>
</dbReference>
<evidence type="ECO:0000256" key="4">
    <source>
        <dbReference type="ARBA" id="ARBA00022884"/>
    </source>
</evidence>
<dbReference type="STRING" id="144026.SAMN04488568_11167"/>
<dbReference type="Gene3D" id="3.40.50.150">
    <property type="entry name" value="Vaccinia Virus protein VP39"/>
    <property type="match status" value="1"/>
</dbReference>
<comment type="similarity">
    <text evidence="5">Belongs to the class I-like SAM-binding methyltransferase superfamily. RsmB/NOP family.</text>
</comment>
<dbReference type="RefSeq" id="WP_091770205.1">
    <property type="nucleotide sequence ID" value="NZ_FNHG01000011.1"/>
</dbReference>
<evidence type="ECO:0000256" key="2">
    <source>
        <dbReference type="ARBA" id="ARBA00022679"/>
    </source>
</evidence>
<sequence>MRDAAKIAAAIEILDNQLRQHTPVKDAVRDWGKANRYAGSGDRAWITGLVLDALRHQSSVGHAMQDESARALAFGTVARVWGVSVEEIDAMMEGDPHAPETLTNAERSGLERDISDAPLYIRGDFPEWLEPSFQRAFGEKAEEEAHELCSRAPVDLRVNEVQVGFDKAFKEVSSKLKTAEPSELAAMAIRIPQRDPRGKSAAAESIPAYGKGWVEVQDIGSQVAALASGAREGMQILDYCAGAGGKTLALSALLNNTGQIHAWDIDWRRLRAIWPRLKRAGAHNVQVHDAEEDKCLGELKSKMDVVFCDAPCTGTGTWRRRPDAKWRLRERALETRMGEQDTVLERAQAYVKQGGRLVYVTCSVLPEENEDRITAFLAKAENFKPVPAIKAMRASGGLAKGAEEILAKCEGLHGALQLSPARTDTDGFYICVLERVG</sequence>
<dbReference type="Pfam" id="PF01189">
    <property type="entry name" value="Methyltr_RsmB-F"/>
    <property type="match status" value="1"/>
</dbReference>
<dbReference type="GO" id="GO:0003723">
    <property type="term" value="F:RNA binding"/>
    <property type="evidence" value="ECO:0007669"/>
    <property type="project" value="UniProtKB-UniRule"/>
</dbReference>
<dbReference type="Proteomes" id="UP000199759">
    <property type="component" value="Unassembled WGS sequence"/>
</dbReference>